<dbReference type="AlphaFoldDB" id="A0A9R1SV67"/>
<protein>
    <submittedName>
        <fullName evidence="2">Uncharacterized protein Ufm1 isoform X1</fullName>
    </submittedName>
</protein>
<keyword evidence="1" id="KW-1185">Reference proteome</keyword>
<sequence length="322" mass="37064">MEDQLSEILRMFDNYVSLIENPRIISQMTPGNVPMAFNCCRFIEKTMRRVKEENKTREFMSNLQGHWSLKNRVHIYSIETLENACDKLVEVLLKTSEVPAEVVDKLLTLYVGDCGRERLHKFLEHLFNESLMANATLECMTELRLDKSLVENEGRLFIWHSEASRGNLEEVTRCIDKMIEDGFIGEVIESVVKLEGSPAKKLVIQSLGNRLNNYDENVCWEVMSTRRKILEALTDDEDFLVNYTDVIFYFGRSMNFEKGWWSGSHRFSFDDIVNGLKALMGVSEEICRVVKKRILSGKELIGGGIWGDVEDACVNEMYGIVS</sequence>
<dbReference type="KEGG" id="fas:105263283"/>
<organism evidence="1 2">
    <name type="scientific">Fopius arisanus</name>
    <dbReference type="NCBI Taxonomy" id="64838"/>
    <lineage>
        <taxon>Eukaryota</taxon>
        <taxon>Metazoa</taxon>
        <taxon>Ecdysozoa</taxon>
        <taxon>Arthropoda</taxon>
        <taxon>Hexapoda</taxon>
        <taxon>Insecta</taxon>
        <taxon>Pterygota</taxon>
        <taxon>Neoptera</taxon>
        <taxon>Endopterygota</taxon>
        <taxon>Hymenoptera</taxon>
        <taxon>Apocrita</taxon>
        <taxon>Ichneumonoidea</taxon>
        <taxon>Braconidae</taxon>
        <taxon>Opiinae</taxon>
        <taxon>Fopius</taxon>
    </lineage>
</organism>
<evidence type="ECO:0000313" key="1">
    <source>
        <dbReference type="Proteomes" id="UP000694866"/>
    </source>
</evidence>
<reference evidence="2" key="1">
    <citation type="submission" date="2025-08" db="UniProtKB">
        <authorList>
            <consortium name="RefSeq"/>
        </authorList>
    </citation>
    <scope>IDENTIFICATION</scope>
    <source>
        <strain evidence="2">USDA-PBARC FA_bdor</strain>
        <tissue evidence="2">Whole organism</tissue>
    </source>
</reference>
<dbReference type="InterPro" id="IPR035428">
    <property type="entry name" value="FANCF"/>
</dbReference>
<dbReference type="Proteomes" id="UP000694866">
    <property type="component" value="Unplaced"/>
</dbReference>
<gene>
    <name evidence="2" type="primary">Ufm1</name>
</gene>
<dbReference type="GO" id="GO:0043240">
    <property type="term" value="C:Fanconi anaemia nuclear complex"/>
    <property type="evidence" value="ECO:0007669"/>
    <property type="project" value="InterPro"/>
</dbReference>
<dbReference type="Pfam" id="PF11107">
    <property type="entry name" value="FANCF"/>
    <property type="match status" value="1"/>
</dbReference>
<dbReference type="OrthoDB" id="284357at2759"/>
<dbReference type="GeneID" id="105263283"/>
<accession>A0A9R1SV67</accession>
<proteinExistence type="predicted"/>
<evidence type="ECO:0000313" key="2">
    <source>
        <dbReference type="RefSeq" id="XP_011297693.1"/>
    </source>
</evidence>
<dbReference type="GO" id="GO:0036297">
    <property type="term" value="P:interstrand cross-link repair"/>
    <property type="evidence" value="ECO:0007669"/>
    <property type="project" value="InterPro"/>
</dbReference>
<dbReference type="RefSeq" id="XP_011297693.1">
    <property type="nucleotide sequence ID" value="XM_011299391.1"/>
</dbReference>
<dbReference type="CTD" id="51569"/>
<name>A0A9R1SV67_9HYME</name>